<dbReference type="PANTHER" id="PTHR21240:SF28">
    <property type="entry name" value="ISO-OROTATE DECARBOXYLASE (EUROFUNG)"/>
    <property type="match status" value="1"/>
</dbReference>
<dbReference type="SUPFAM" id="SSF51556">
    <property type="entry name" value="Metallo-dependent hydrolases"/>
    <property type="match status" value="1"/>
</dbReference>
<dbReference type="Gene3D" id="3.20.20.140">
    <property type="entry name" value="Metal-dependent hydrolases"/>
    <property type="match status" value="1"/>
</dbReference>
<protein>
    <submittedName>
        <fullName evidence="3">Amidohydrolase family protein</fullName>
    </submittedName>
</protein>
<dbReference type="AlphaFoldDB" id="A0A937X8M9"/>
<proteinExistence type="predicted"/>
<dbReference type="GO" id="GO:0005737">
    <property type="term" value="C:cytoplasm"/>
    <property type="evidence" value="ECO:0007669"/>
    <property type="project" value="TreeGrafter"/>
</dbReference>
<name>A0A937X8M9_9BACT</name>
<organism evidence="3 4">
    <name type="scientific">Candidatus Tanganyikabacteria bacterium</name>
    <dbReference type="NCBI Taxonomy" id="2961651"/>
    <lineage>
        <taxon>Bacteria</taxon>
        <taxon>Bacillati</taxon>
        <taxon>Candidatus Sericytochromatia</taxon>
        <taxon>Candidatus Tanganyikabacteria</taxon>
    </lineage>
</organism>
<evidence type="ECO:0000313" key="3">
    <source>
        <dbReference type="EMBL" id="MBM3276179.1"/>
    </source>
</evidence>
<keyword evidence="1" id="KW-0456">Lyase</keyword>
<dbReference type="InterPro" id="IPR032466">
    <property type="entry name" value="Metal_Hydrolase"/>
</dbReference>
<dbReference type="Pfam" id="PF04909">
    <property type="entry name" value="Amidohydro_2"/>
    <property type="match status" value="1"/>
</dbReference>
<feature type="domain" description="Amidohydrolase-related" evidence="2">
    <location>
        <begin position="78"/>
        <end position="274"/>
    </location>
</feature>
<dbReference type="PANTHER" id="PTHR21240">
    <property type="entry name" value="2-AMINO-3-CARBOXYLMUCONATE-6-SEMIALDEHYDE DECARBOXYLASE"/>
    <property type="match status" value="1"/>
</dbReference>
<evidence type="ECO:0000259" key="2">
    <source>
        <dbReference type="Pfam" id="PF04909"/>
    </source>
</evidence>
<dbReference type="InterPro" id="IPR032465">
    <property type="entry name" value="ACMSD"/>
</dbReference>
<sequence length="285" mass="32525">MTTEAPWFISADGHMSEPLDLWTMRMDKKFRHRAPHVEFDNAGQPGAWWVYEGYRPHDLAVGIAGGQMRTDEEKHAFIKSGGYADARPGGWDPAERLKDMAADGVIAEVLYTTLGFRLFWLLDPELQRECFRVYNDWLAEYCSYAPKQLKGMALISLYDPKLGADELERCVKMGLCGAMVWVTPPENQPYWLERYDVFWAKAEDLGVPVSLHPPTGMDRPKYEFERDLRPLRPVIAAQEVQRSLGVIIASGVLERFPKLAVISAEYGIAWTPWWLDRIDKMVGVG</sequence>
<accession>A0A937X8M9</accession>
<dbReference type="GO" id="GO:0016787">
    <property type="term" value="F:hydrolase activity"/>
    <property type="evidence" value="ECO:0007669"/>
    <property type="project" value="InterPro"/>
</dbReference>
<dbReference type="InterPro" id="IPR006680">
    <property type="entry name" value="Amidohydro-rel"/>
</dbReference>
<evidence type="ECO:0000313" key="4">
    <source>
        <dbReference type="Proteomes" id="UP000703893"/>
    </source>
</evidence>
<gene>
    <name evidence="3" type="ORF">FJZ00_13580</name>
</gene>
<feature type="non-terminal residue" evidence="3">
    <location>
        <position position="285"/>
    </location>
</feature>
<dbReference type="GO" id="GO:0016831">
    <property type="term" value="F:carboxy-lyase activity"/>
    <property type="evidence" value="ECO:0007669"/>
    <property type="project" value="InterPro"/>
</dbReference>
<dbReference type="GO" id="GO:0019748">
    <property type="term" value="P:secondary metabolic process"/>
    <property type="evidence" value="ECO:0007669"/>
    <property type="project" value="TreeGrafter"/>
</dbReference>
<comment type="caution">
    <text evidence="3">The sequence shown here is derived from an EMBL/GenBank/DDBJ whole genome shotgun (WGS) entry which is preliminary data.</text>
</comment>
<dbReference type="EMBL" id="VGJX01000897">
    <property type="protein sequence ID" value="MBM3276179.1"/>
    <property type="molecule type" value="Genomic_DNA"/>
</dbReference>
<reference evidence="3 4" key="1">
    <citation type="submission" date="2019-03" db="EMBL/GenBank/DDBJ databases">
        <title>Lake Tanganyika Metagenome-Assembled Genomes (MAGs).</title>
        <authorList>
            <person name="Tran P."/>
        </authorList>
    </citation>
    <scope>NUCLEOTIDE SEQUENCE [LARGE SCALE GENOMIC DNA]</scope>
    <source>
        <strain evidence="3">K_DeepCast_65m_m2_236</strain>
    </source>
</reference>
<dbReference type="Proteomes" id="UP000703893">
    <property type="component" value="Unassembled WGS sequence"/>
</dbReference>
<evidence type="ECO:0000256" key="1">
    <source>
        <dbReference type="ARBA" id="ARBA00023239"/>
    </source>
</evidence>